<evidence type="ECO:0000313" key="3">
    <source>
        <dbReference type="Proteomes" id="UP000295499"/>
    </source>
</evidence>
<dbReference type="SUPFAM" id="SSF55729">
    <property type="entry name" value="Acyl-CoA N-acyltransferases (Nat)"/>
    <property type="match status" value="1"/>
</dbReference>
<keyword evidence="3" id="KW-1185">Reference proteome</keyword>
<dbReference type="OrthoDB" id="5319888at2"/>
<evidence type="ECO:0000259" key="1">
    <source>
        <dbReference type="PROSITE" id="PS51186"/>
    </source>
</evidence>
<dbReference type="Gene3D" id="3.40.630.30">
    <property type="match status" value="1"/>
</dbReference>
<gene>
    <name evidence="2" type="ORF">CLV32_3311</name>
</gene>
<organism evidence="2 3">
    <name type="scientific">Pedobacter duraquae</name>
    <dbReference type="NCBI Taxonomy" id="425511"/>
    <lineage>
        <taxon>Bacteria</taxon>
        <taxon>Pseudomonadati</taxon>
        <taxon>Bacteroidota</taxon>
        <taxon>Sphingobacteriia</taxon>
        <taxon>Sphingobacteriales</taxon>
        <taxon>Sphingobacteriaceae</taxon>
        <taxon>Pedobacter</taxon>
    </lineage>
</organism>
<dbReference type="Pfam" id="PF00583">
    <property type="entry name" value="Acetyltransf_1"/>
    <property type="match status" value="1"/>
</dbReference>
<feature type="domain" description="N-acetyltransferase" evidence="1">
    <location>
        <begin position="1"/>
        <end position="184"/>
    </location>
</feature>
<dbReference type="GO" id="GO:0016747">
    <property type="term" value="F:acyltransferase activity, transferring groups other than amino-acyl groups"/>
    <property type="evidence" value="ECO:0007669"/>
    <property type="project" value="InterPro"/>
</dbReference>
<dbReference type="InterPro" id="IPR000182">
    <property type="entry name" value="GNAT_dom"/>
</dbReference>
<dbReference type="PROSITE" id="PS51186">
    <property type="entry name" value="GNAT"/>
    <property type="match status" value="1"/>
</dbReference>
<dbReference type="Proteomes" id="UP000295499">
    <property type="component" value="Unassembled WGS sequence"/>
</dbReference>
<dbReference type="InterPro" id="IPR016181">
    <property type="entry name" value="Acyl_CoA_acyltransferase"/>
</dbReference>
<dbReference type="RefSeq" id="WP_133557373.1">
    <property type="nucleotide sequence ID" value="NZ_SNWM01000004.1"/>
</dbReference>
<dbReference type="CDD" id="cd04301">
    <property type="entry name" value="NAT_SF"/>
    <property type="match status" value="1"/>
</dbReference>
<reference evidence="2 3" key="1">
    <citation type="submission" date="2019-03" db="EMBL/GenBank/DDBJ databases">
        <title>Genomic Encyclopedia of Archaeal and Bacterial Type Strains, Phase II (KMG-II): from individual species to whole genera.</title>
        <authorList>
            <person name="Goeker M."/>
        </authorList>
    </citation>
    <scope>NUCLEOTIDE SEQUENCE [LARGE SCALE GENOMIC DNA]</scope>
    <source>
        <strain evidence="2 3">DSM 19034</strain>
    </source>
</reference>
<accession>A0A4R6IG56</accession>
<keyword evidence="2" id="KW-0808">Transferase</keyword>
<comment type="caution">
    <text evidence="2">The sequence shown here is derived from an EMBL/GenBank/DDBJ whole genome shotgun (WGS) entry which is preliminary data.</text>
</comment>
<protein>
    <submittedName>
        <fullName evidence="2">Acetyltransferase (GNAT) family protein</fullName>
    </submittedName>
</protein>
<evidence type="ECO:0000313" key="2">
    <source>
        <dbReference type="EMBL" id="TDO20678.1"/>
    </source>
</evidence>
<sequence length="188" mass="21192">MIRKAAPEDASDLAKLIIRAMGTLANKFVKNPNDTLRLFERFTALPANQYSYENMLVWDDGAVQGLICGYNGAALHRLRDPFLNYIKLNEGITIVPEDETQPGEFYIDCLAVFPHNQGKGLGRKLITALKNYAASYNFKKLGLLVSIRNPDAKKLYLKTGFEVIDKRTFIGDTYEHLQLAIDLPPKLQ</sequence>
<dbReference type="EMBL" id="SNWM01000004">
    <property type="protein sequence ID" value="TDO20678.1"/>
    <property type="molecule type" value="Genomic_DNA"/>
</dbReference>
<proteinExistence type="predicted"/>
<dbReference type="AlphaFoldDB" id="A0A4R6IG56"/>
<name>A0A4R6IG56_9SPHI</name>